<feature type="short sequence motif" description="GXSXG" evidence="4">
    <location>
        <begin position="41"/>
        <end position="45"/>
    </location>
</feature>
<dbReference type="Gene3D" id="3.40.1090.10">
    <property type="entry name" value="Cytosolic phospholipase A2 catalytic domain"/>
    <property type="match status" value="2"/>
</dbReference>
<name>A0A1G6C5B4_9HYPH</name>
<reference evidence="6 7" key="1">
    <citation type="submission" date="2016-10" db="EMBL/GenBank/DDBJ databases">
        <authorList>
            <person name="de Groot N.N."/>
        </authorList>
    </citation>
    <scope>NUCLEOTIDE SEQUENCE [LARGE SCALE GENOMIC DNA]</scope>
    <source>
        <strain evidence="6 7">ATCC 35022</strain>
    </source>
</reference>
<dbReference type="Pfam" id="PF01734">
    <property type="entry name" value="Patatin"/>
    <property type="match status" value="1"/>
</dbReference>
<dbReference type="PROSITE" id="PS51635">
    <property type="entry name" value="PNPLA"/>
    <property type="match status" value="1"/>
</dbReference>
<evidence type="ECO:0000256" key="4">
    <source>
        <dbReference type="PROSITE-ProRule" id="PRU01161"/>
    </source>
</evidence>
<gene>
    <name evidence="6" type="ORF">SAMN02982931_02074</name>
</gene>
<feature type="domain" description="PNPLA" evidence="5">
    <location>
        <begin position="10"/>
        <end position="185"/>
    </location>
</feature>
<dbReference type="PANTHER" id="PTHR14226:SF29">
    <property type="entry name" value="NEUROPATHY TARGET ESTERASE SWS"/>
    <property type="match status" value="1"/>
</dbReference>
<feature type="active site" description="Nucleophile" evidence="4">
    <location>
        <position position="43"/>
    </location>
</feature>
<dbReference type="InterPro" id="IPR016035">
    <property type="entry name" value="Acyl_Trfase/lysoPLipase"/>
</dbReference>
<evidence type="ECO:0000256" key="2">
    <source>
        <dbReference type="ARBA" id="ARBA00022963"/>
    </source>
</evidence>
<keyword evidence="3 4" id="KW-0443">Lipid metabolism</keyword>
<dbReference type="OrthoDB" id="5290098at2"/>
<feature type="active site" description="Proton acceptor" evidence="4">
    <location>
        <position position="172"/>
    </location>
</feature>
<feature type="short sequence motif" description="DGA/G" evidence="4">
    <location>
        <begin position="172"/>
        <end position="174"/>
    </location>
</feature>
<protein>
    <submittedName>
        <fullName evidence="6">NTE family protein</fullName>
    </submittedName>
</protein>
<keyword evidence="1 4" id="KW-0378">Hydrolase</keyword>
<dbReference type="InterPro" id="IPR002641">
    <property type="entry name" value="PNPLA_dom"/>
</dbReference>
<evidence type="ECO:0000256" key="3">
    <source>
        <dbReference type="ARBA" id="ARBA00023098"/>
    </source>
</evidence>
<evidence type="ECO:0000313" key="6">
    <source>
        <dbReference type="EMBL" id="SDB28024.1"/>
    </source>
</evidence>
<keyword evidence="7" id="KW-1185">Reference proteome</keyword>
<evidence type="ECO:0000313" key="7">
    <source>
        <dbReference type="Proteomes" id="UP000199071"/>
    </source>
</evidence>
<dbReference type="AlphaFoldDB" id="A0A1G6C5B4"/>
<evidence type="ECO:0000256" key="1">
    <source>
        <dbReference type="ARBA" id="ARBA00022801"/>
    </source>
</evidence>
<dbReference type="PANTHER" id="PTHR14226">
    <property type="entry name" value="NEUROPATHY TARGET ESTERASE/SWISS CHEESE D.MELANOGASTER"/>
    <property type="match status" value="1"/>
</dbReference>
<keyword evidence="2 4" id="KW-0442">Lipid degradation</keyword>
<sequence length="283" mass="30391">MMKRQPKIGLALSGGGARGFGHIPVLEALDEMGIRPTVITGTSIGAVIGAGYAAGMTGTDIHNYALSLFKNRTDVLGRLWQLRPKRMRDLFSEAGFAIVQFDAERVMETFLPPGLPDTFEDLAIPLKIVATDFYGRKEAVLDSGPLKPAIAASAAIPMLFRPVRIGDQVMVDGGVMNPLPFDLIADDCDIVIAVDVVGGPVDRGKGMPGSLEAIYGSTQLLMQSIMAEKMRCDRPPEVVISPPVTSRVLEFMKAASIINGAQPVKDDVKSLVEKAMARLTARR</sequence>
<evidence type="ECO:0000259" key="5">
    <source>
        <dbReference type="PROSITE" id="PS51635"/>
    </source>
</evidence>
<dbReference type="SUPFAM" id="SSF52151">
    <property type="entry name" value="FabD/lysophospholipase-like"/>
    <property type="match status" value="1"/>
</dbReference>
<organism evidence="6 7">
    <name type="scientific">Bauldia litoralis</name>
    <dbReference type="NCBI Taxonomy" id="665467"/>
    <lineage>
        <taxon>Bacteria</taxon>
        <taxon>Pseudomonadati</taxon>
        <taxon>Pseudomonadota</taxon>
        <taxon>Alphaproteobacteria</taxon>
        <taxon>Hyphomicrobiales</taxon>
        <taxon>Kaistiaceae</taxon>
        <taxon>Bauldia</taxon>
    </lineage>
</organism>
<dbReference type="InterPro" id="IPR050301">
    <property type="entry name" value="NTE"/>
</dbReference>
<accession>A0A1G6C5B4</accession>
<dbReference type="Proteomes" id="UP000199071">
    <property type="component" value="Unassembled WGS sequence"/>
</dbReference>
<feature type="short sequence motif" description="GXGXXG" evidence="4">
    <location>
        <begin position="14"/>
        <end position="19"/>
    </location>
</feature>
<dbReference type="EMBL" id="FMXQ01000004">
    <property type="protein sequence ID" value="SDB28024.1"/>
    <property type="molecule type" value="Genomic_DNA"/>
</dbReference>
<dbReference type="GO" id="GO:0016787">
    <property type="term" value="F:hydrolase activity"/>
    <property type="evidence" value="ECO:0007669"/>
    <property type="project" value="UniProtKB-UniRule"/>
</dbReference>
<dbReference type="GO" id="GO:0016042">
    <property type="term" value="P:lipid catabolic process"/>
    <property type="evidence" value="ECO:0007669"/>
    <property type="project" value="UniProtKB-UniRule"/>
</dbReference>
<proteinExistence type="predicted"/>
<dbReference type="STRING" id="665467.SAMN02982931_02074"/>